<dbReference type="Pfam" id="PF17767">
    <property type="entry name" value="NAPRTase_N"/>
    <property type="match status" value="1"/>
</dbReference>
<dbReference type="EC" id="6.3.4.21" evidence="3 9"/>
<evidence type="ECO:0000313" key="11">
    <source>
        <dbReference type="EMBL" id="MFH0247480.1"/>
    </source>
</evidence>
<dbReference type="Gene3D" id="3.20.20.70">
    <property type="entry name" value="Aldolase class I"/>
    <property type="match status" value="1"/>
</dbReference>
<evidence type="ECO:0000256" key="9">
    <source>
        <dbReference type="RuleBase" id="RU365100"/>
    </source>
</evidence>
<accession>A0ABW7HPW5</accession>
<dbReference type="PIRSF" id="PIRSF000484">
    <property type="entry name" value="NAPRT"/>
    <property type="match status" value="1"/>
</dbReference>
<keyword evidence="6 9" id="KW-0662">Pyridine nucleotide biosynthesis</keyword>
<dbReference type="InterPro" id="IPR013785">
    <property type="entry name" value="Aldolase_TIM"/>
</dbReference>
<comment type="PTM">
    <text evidence="9">Transiently phosphorylated on a His residue during the reaction cycle. Phosphorylation strongly increases the affinity for substrates and increases the rate of nicotinate D-ribonucleotide production. Dephosphorylation regenerates the low-affinity form of the enzyme, leading to product release.</text>
</comment>
<keyword evidence="4" id="KW-0597">Phosphoprotein</keyword>
<name>A0ABW7HPW5_9ACTN</name>
<evidence type="ECO:0000256" key="6">
    <source>
        <dbReference type="ARBA" id="ARBA00022642"/>
    </source>
</evidence>
<feature type="domain" description="Nicotinate phosphoribosyltransferase N-terminal" evidence="10">
    <location>
        <begin position="17"/>
        <end position="141"/>
    </location>
</feature>
<reference evidence="11 12" key="1">
    <citation type="submission" date="2024-10" db="EMBL/GenBank/DDBJ databases">
        <authorList>
            <person name="Cho J.-C."/>
        </authorList>
    </citation>
    <scope>NUCLEOTIDE SEQUENCE [LARGE SCALE GENOMIC DNA]</scope>
    <source>
        <strain evidence="11 12">KCTC29696</strain>
    </source>
</reference>
<comment type="similarity">
    <text evidence="2 9">Belongs to the NAPRTase family.</text>
</comment>
<dbReference type="NCBIfam" id="NF006698">
    <property type="entry name" value="PRK09243.1-5"/>
    <property type="match status" value="1"/>
</dbReference>
<evidence type="ECO:0000256" key="8">
    <source>
        <dbReference type="ARBA" id="ARBA00048668"/>
    </source>
</evidence>
<evidence type="ECO:0000256" key="2">
    <source>
        <dbReference type="ARBA" id="ARBA00010897"/>
    </source>
</evidence>
<dbReference type="GO" id="GO:0004516">
    <property type="term" value="F:nicotinate phosphoribosyltransferase activity"/>
    <property type="evidence" value="ECO:0007669"/>
    <property type="project" value="UniProtKB-EC"/>
</dbReference>
<evidence type="ECO:0000256" key="5">
    <source>
        <dbReference type="ARBA" id="ARBA00022598"/>
    </source>
</evidence>
<dbReference type="Gene3D" id="3.20.140.10">
    <property type="entry name" value="nicotinate phosphoribosyltransferase"/>
    <property type="match status" value="1"/>
</dbReference>
<comment type="function">
    <text evidence="9">Catalyzes the first step in the biosynthesis of NAD from nicotinic acid, the ATP-dependent synthesis of beta-nicotinate D-ribonucleotide from nicotinate and 5-phospho-D-ribose 1-phosphate.</text>
</comment>
<keyword evidence="7 9" id="KW-0808">Transferase</keyword>
<dbReference type="PANTHER" id="PTHR11098">
    <property type="entry name" value="NICOTINATE PHOSPHORIBOSYLTRANSFERASE"/>
    <property type="match status" value="1"/>
</dbReference>
<evidence type="ECO:0000256" key="3">
    <source>
        <dbReference type="ARBA" id="ARBA00013236"/>
    </source>
</evidence>
<evidence type="ECO:0000313" key="12">
    <source>
        <dbReference type="Proteomes" id="UP001607069"/>
    </source>
</evidence>
<proteinExistence type="inferred from homology"/>
<dbReference type="PANTHER" id="PTHR11098:SF8">
    <property type="entry name" value="NICOTINATE PHOSPHORIBOSYLTRANSFERASE PNCB1"/>
    <property type="match status" value="1"/>
</dbReference>
<organism evidence="11 12">
    <name type="scientific">Streptomyces chitinivorans</name>
    <dbReference type="NCBI Taxonomy" id="1257027"/>
    <lineage>
        <taxon>Bacteria</taxon>
        <taxon>Bacillati</taxon>
        <taxon>Actinomycetota</taxon>
        <taxon>Actinomycetes</taxon>
        <taxon>Kitasatosporales</taxon>
        <taxon>Streptomycetaceae</taxon>
        <taxon>Streptomyces</taxon>
    </lineage>
</organism>
<dbReference type="SUPFAM" id="SSF54675">
    <property type="entry name" value="Nicotinate/Quinolinate PRTase N-terminal domain-like"/>
    <property type="match status" value="1"/>
</dbReference>
<dbReference type="EMBL" id="JBIHMK010000009">
    <property type="protein sequence ID" value="MFH0247480.1"/>
    <property type="molecule type" value="Genomic_DNA"/>
</dbReference>
<dbReference type="Proteomes" id="UP001607069">
    <property type="component" value="Unassembled WGS sequence"/>
</dbReference>
<evidence type="ECO:0000259" key="10">
    <source>
        <dbReference type="Pfam" id="PF17767"/>
    </source>
</evidence>
<dbReference type="SUPFAM" id="SSF51690">
    <property type="entry name" value="Nicotinate/Quinolinate PRTase C-terminal domain-like"/>
    <property type="match status" value="1"/>
</dbReference>
<dbReference type="InterPro" id="IPR006405">
    <property type="entry name" value="Nic_PRibTrfase_pncB"/>
</dbReference>
<evidence type="ECO:0000256" key="4">
    <source>
        <dbReference type="ARBA" id="ARBA00022553"/>
    </source>
</evidence>
<evidence type="ECO:0000256" key="1">
    <source>
        <dbReference type="ARBA" id="ARBA00004952"/>
    </source>
</evidence>
<comment type="catalytic activity">
    <reaction evidence="8 9">
        <text>5-phospho-alpha-D-ribose 1-diphosphate + nicotinate + ATP + H2O = nicotinate beta-D-ribonucleotide + ADP + phosphate + diphosphate</text>
        <dbReference type="Rhea" id="RHEA:36163"/>
        <dbReference type="ChEBI" id="CHEBI:15377"/>
        <dbReference type="ChEBI" id="CHEBI:30616"/>
        <dbReference type="ChEBI" id="CHEBI:32544"/>
        <dbReference type="ChEBI" id="CHEBI:33019"/>
        <dbReference type="ChEBI" id="CHEBI:43474"/>
        <dbReference type="ChEBI" id="CHEBI:57502"/>
        <dbReference type="ChEBI" id="CHEBI:58017"/>
        <dbReference type="ChEBI" id="CHEBI:456216"/>
        <dbReference type="EC" id="6.3.4.21"/>
    </reaction>
</comment>
<keyword evidence="5 9" id="KW-0436">Ligase</keyword>
<comment type="caution">
    <text evidence="11">The sequence shown here is derived from an EMBL/GenBank/DDBJ whole genome shotgun (WGS) entry which is preliminary data.</text>
</comment>
<keyword evidence="12" id="KW-1185">Reference proteome</keyword>
<protein>
    <recommendedName>
        <fullName evidence="3 9">Nicotinate phosphoribosyltransferase</fullName>
        <ecNumber evidence="3 9">6.3.4.21</ecNumber>
    </recommendedName>
</protein>
<dbReference type="RefSeq" id="WP_279949940.1">
    <property type="nucleotide sequence ID" value="NZ_BAABEN010000004.1"/>
</dbReference>
<dbReference type="InterPro" id="IPR007229">
    <property type="entry name" value="Nic_PRibTrfase-Fam"/>
</dbReference>
<comment type="pathway">
    <text evidence="1 9">Cofactor biosynthesis; NAD(+) biosynthesis; nicotinate D-ribonucleotide from nicotinate: step 1/1.</text>
</comment>
<dbReference type="InterPro" id="IPR040727">
    <property type="entry name" value="NAPRTase_N"/>
</dbReference>
<dbReference type="GO" id="GO:0016757">
    <property type="term" value="F:glycosyltransferase activity"/>
    <property type="evidence" value="ECO:0007669"/>
    <property type="project" value="UniProtKB-KW"/>
</dbReference>
<dbReference type="InterPro" id="IPR036068">
    <property type="entry name" value="Nicotinate_pribotase-like_C"/>
</dbReference>
<dbReference type="NCBIfam" id="TIGR01513">
    <property type="entry name" value="NAPRTase_put"/>
    <property type="match status" value="1"/>
</dbReference>
<keyword evidence="11" id="KW-0328">Glycosyltransferase</keyword>
<sequence>MNTADLGLPVAVPSTALFTDHYELTMVQAALRGGTADRRSVFEVFTRRLPEGRRYGVVAGTGRVLDAVANFRFEPEILEFLRERDVVDEPTLDWLAGYRFRGDISGYPEGEVYFPGSPVMRVEGAFAECVLLETVILSILNHDSAVAAAASRMAVAARGRPLIEMGARRTHELSAVAAARAAYVGGFSTTSDLAAGFRYGIPTAGTSAHAFTLLHDTERDAFTAQVESMGSGTTLLVDTYDVAEAVRTAVEVAGPGLGAVRIDSGDLLLLAHRVRQQLDELGARDTRIVVTSDLDEYAIASLAAAPVDAYGVGTQLVTGSGHPTASMVYKLVARADSGDPGAPLRPVAKKSMGGKLSVGGVKWAARRPDADGVAEAEVVGTGEVPAHLADHLLTVDLVRGGEIVARERLEAARERHLRALDGLPLSATQLSRGEPVLPTEYAGG</sequence>
<gene>
    <name evidence="11" type="ORF">ACG5V6_04545</name>
</gene>
<evidence type="ECO:0000256" key="7">
    <source>
        <dbReference type="ARBA" id="ARBA00022679"/>
    </source>
</evidence>
<dbReference type="NCBIfam" id="NF009131">
    <property type="entry name" value="PRK12484.1"/>
    <property type="match status" value="1"/>
</dbReference>